<accession>A0A0C3CF89</accession>
<dbReference type="HOGENOM" id="CLU_2886018_0_0_1"/>
<gene>
    <name evidence="1" type="ORF">M413DRAFT_130440</name>
</gene>
<protein>
    <submittedName>
        <fullName evidence="1">Uncharacterized protein</fullName>
    </submittedName>
</protein>
<dbReference type="AlphaFoldDB" id="A0A0C3CF89"/>
<evidence type="ECO:0000313" key="1">
    <source>
        <dbReference type="EMBL" id="KIM42286.1"/>
    </source>
</evidence>
<reference evidence="2" key="2">
    <citation type="submission" date="2015-01" db="EMBL/GenBank/DDBJ databases">
        <title>Evolutionary Origins and Diversification of the Mycorrhizal Mutualists.</title>
        <authorList>
            <consortium name="DOE Joint Genome Institute"/>
            <consortium name="Mycorrhizal Genomics Consortium"/>
            <person name="Kohler A."/>
            <person name="Kuo A."/>
            <person name="Nagy L.G."/>
            <person name="Floudas D."/>
            <person name="Copeland A."/>
            <person name="Barry K.W."/>
            <person name="Cichocki N."/>
            <person name="Veneault-Fourrey C."/>
            <person name="LaButti K."/>
            <person name="Lindquist E.A."/>
            <person name="Lipzen A."/>
            <person name="Lundell T."/>
            <person name="Morin E."/>
            <person name="Murat C."/>
            <person name="Riley R."/>
            <person name="Ohm R."/>
            <person name="Sun H."/>
            <person name="Tunlid A."/>
            <person name="Henrissat B."/>
            <person name="Grigoriev I.V."/>
            <person name="Hibbett D.S."/>
            <person name="Martin F."/>
        </authorList>
    </citation>
    <scope>NUCLEOTIDE SEQUENCE [LARGE SCALE GENOMIC DNA]</scope>
    <source>
        <strain evidence="2">h7</strain>
    </source>
</reference>
<reference evidence="1 2" key="1">
    <citation type="submission" date="2014-04" db="EMBL/GenBank/DDBJ databases">
        <authorList>
            <consortium name="DOE Joint Genome Institute"/>
            <person name="Kuo A."/>
            <person name="Gay G."/>
            <person name="Dore J."/>
            <person name="Kohler A."/>
            <person name="Nagy L.G."/>
            <person name="Floudas D."/>
            <person name="Copeland A."/>
            <person name="Barry K.W."/>
            <person name="Cichocki N."/>
            <person name="Veneault-Fourrey C."/>
            <person name="LaButti K."/>
            <person name="Lindquist E.A."/>
            <person name="Lipzen A."/>
            <person name="Lundell T."/>
            <person name="Morin E."/>
            <person name="Murat C."/>
            <person name="Sun H."/>
            <person name="Tunlid A."/>
            <person name="Henrissat B."/>
            <person name="Grigoriev I.V."/>
            <person name="Hibbett D.S."/>
            <person name="Martin F."/>
            <person name="Nordberg H.P."/>
            <person name="Cantor M.N."/>
            <person name="Hua S.X."/>
        </authorList>
    </citation>
    <scope>NUCLEOTIDE SEQUENCE [LARGE SCALE GENOMIC DNA]</scope>
    <source>
        <strain evidence="2">h7</strain>
    </source>
</reference>
<keyword evidence="2" id="KW-1185">Reference proteome</keyword>
<proteinExistence type="predicted"/>
<sequence>MPSFIFPTKSEGINSVSIDKLLTTILTLHLYVADLTLTALHAVRYIKLGMCVSQSRHDDRRSP</sequence>
<organism evidence="1 2">
    <name type="scientific">Hebeloma cylindrosporum</name>
    <dbReference type="NCBI Taxonomy" id="76867"/>
    <lineage>
        <taxon>Eukaryota</taxon>
        <taxon>Fungi</taxon>
        <taxon>Dikarya</taxon>
        <taxon>Basidiomycota</taxon>
        <taxon>Agaricomycotina</taxon>
        <taxon>Agaricomycetes</taxon>
        <taxon>Agaricomycetidae</taxon>
        <taxon>Agaricales</taxon>
        <taxon>Agaricineae</taxon>
        <taxon>Hymenogastraceae</taxon>
        <taxon>Hebeloma</taxon>
    </lineage>
</organism>
<name>A0A0C3CF89_HEBCY</name>
<dbReference type="EMBL" id="KN831778">
    <property type="protein sequence ID" value="KIM42286.1"/>
    <property type="molecule type" value="Genomic_DNA"/>
</dbReference>
<evidence type="ECO:0000313" key="2">
    <source>
        <dbReference type="Proteomes" id="UP000053424"/>
    </source>
</evidence>
<dbReference type="Proteomes" id="UP000053424">
    <property type="component" value="Unassembled WGS sequence"/>
</dbReference>